<sequence length="462" mass="52216">MDTSSPSDSCAVCGSSNVESERIYEHDCGYVAPRAAYQDDRCPKCDRVVSDASLERVSTVDCCLDCGQRFDKHHDVDAETLRERSTPDVDFPDLPSPGDKLSWLPGRFVPDSERGRQIAASILVVLVLTSGLVGAVTVTPYLQPEEFDGDSRQNADVDRTWNEYETVVMFRNDDIQPWYEKESLRKVDQVFIEEDVPVTHGVIPAVSNEADITEDQELCGYLTDLTNEHPELFEMALHGYTHEQQTDFLGASEFGDVPIETQRDWLERGERIHESCVGTAPETFVPPLNTYDSNTVAALDERGYTTVSGARWATNEQYNESAVAFEEGGLTHVSMFEDASMVRWDTDDHDDHEYYDLEELEAEFDRAYENNVPYVHMLHYFTFTEEEHYDLLREFIQYMKSKDDVAFMTVGEFGSGLENGEIEATDDGWRVLEPEDGQGETGRSSDSDSTGPFSEIFGRILS</sequence>
<accession>A0A5P9P7Y4</accession>
<dbReference type="InterPro" id="IPR011330">
    <property type="entry name" value="Glyco_hydro/deAcase_b/a-brl"/>
</dbReference>
<dbReference type="Gene3D" id="3.20.20.370">
    <property type="entry name" value="Glycoside hydrolase/deacetylase"/>
    <property type="match status" value="1"/>
</dbReference>
<name>A0A5P9P7Y4_9EURY</name>
<feature type="region of interest" description="Disordered" evidence="1">
    <location>
        <begin position="432"/>
        <end position="462"/>
    </location>
</feature>
<proteinExistence type="predicted"/>
<dbReference type="Pfam" id="PF10096">
    <property type="entry name" value="DUF2334"/>
    <property type="match status" value="1"/>
</dbReference>
<dbReference type="GO" id="GO:0005975">
    <property type="term" value="P:carbohydrate metabolic process"/>
    <property type="evidence" value="ECO:0007669"/>
    <property type="project" value="InterPro"/>
</dbReference>
<protein>
    <submittedName>
        <fullName evidence="2">DUF2334 domain-containing protein</fullName>
    </submittedName>
</protein>
<gene>
    <name evidence="2" type="ORF">GCU68_15885</name>
</gene>
<dbReference type="EMBL" id="CP045488">
    <property type="protein sequence ID" value="QFU83910.1"/>
    <property type="molecule type" value="Genomic_DNA"/>
</dbReference>
<dbReference type="SUPFAM" id="SSF88713">
    <property type="entry name" value="Glycoside hydrolase/deacetylase"/>
    <property type="match status" value="1"/>
</dbReference>
<dbReference type="InterPro" id="IPR018763">
    <property type="entry name" value="DUF2334"/>
</dbReference>
<dbReference type="AlphaFoldDB" id="A0A5P9P7Y4"/>
<reference evidence="2 3" key="1">
    <citation type="journal article" date="2007" name="Int. J. Syst. Evol. Microbiol.">
        <title>Natronorubrum sulfidifaciens sp. nov., an extremely haloalkaliphilic archaeon isolated from Aiding salt lake in Xin-Jiang, China.</title>
        <authorList>
            <person name="Cui H.L."/>
            <person name="Tohty D."/>
            <person name="Liu H.C."/>
            <person name="Liu S.J."/>
            <person name="Oren A."/>
            <person name="Zhou P.J."/>
        </authorList>
    </citation>
    <scope>NUCLEOTIDE SEQUENCE [LARGE SCALE GENOMIC DNA]</scope>
    <source>
        <strain evidence="2 3">7-3</strain>
    </source>
</reference>
<evidence type="ECO:0000256" key="1">
    <source>
        <dbReference type="SAM" id="MobiDB-lite"/>
    </source>
</evidence>
<evidence type="ECO:0000313" key="2">
    <source>
        <dbReference type="EMBL" id="QFU83910.1"/>
    </source>
</evidence>
<keyword evidence="3" id="KW-1185">Reference proteome</keyword>
<organism evidence="2 3">
    <name type="scientific">Natronorubrum aibiense</name>
    <dbReference type="NCBI Taxonomy" id="348826"/>
    <lineage>
        <taxon>Archaea</taxon>
        <taxon>Methanobacteriati</taxon>
        <taxon>Methanobacteriota</taxon>
        <taxon>Stenosarchaea group</taxon>
        <taxon>Halobacteria</taxon>
        <taxon>Halobacteriales</taxon>
        <taxon>Natrialbaceae</taxon>
        <taxon>Natronorubrum</taxon>
    </lineage>
</organism>
<dbReference type="Proteomes" id="UP000326170">
    <property type="component" value="Chromosome"/>
</dbReference>
<dbReference type="OrthoDB" id="306789at2157"/>
<dbReference type="KEGG" id="nas:GCU68_15885"/>
<evidence type="ECO:0000313" key="3">
    <source>
        <dbReference type="Proteomes" id="UP000326170"/>
    </source>
</evidence>
<feature type="compositionally biased region" description="Polar residues" evidence="1">
    <location>
        <begin position="441"/>
        <end position="452"/>
    </location>
</feature>